<dbReference type="OrthoDB" id="8954335at2759"/>
<feature type="non-terminal residue" evidence="2">
    <location>
        <position position="198"/>
    </location>
</feature>
<keyword evidence="3" id="KW-1185">Reference proteome</keyword>
<dbReference type="EMBL" id="KV417588">
    <property type="protein sequence ID" value="KZP16937.1"/>
    <property type="molecule type" value="Genomic_DNA"/>
</dbReference>
<reference evidence="2 3" key="1">
    <citation type="journal article" date="2016" name="Mol. Biol. Evol.">
        <title>Comparative Genomics of Early-Diverging Mushroom-Forming Fungi Provides Insights into the Origins of Lignocellulose Decay Capabilities.</title>
        <authorList>
            <person name="Nagy L.G."/>
            <person name="Riley R."/>
            <person name="Tritt A."/>
            <person name="Adam C."/>
            <person name="Daum C."/>
            <person name="Floudas D."/>
            <person name="Sun H."/>
            <person name="Yadav J.S."/>
            <person name="Pangilinan J."/>
            <person name="Larsson K.H."/>
            <person name="Matsuura K."/>
            <person name="Barry K."/>
            <person name="Labutti K."/>
            <person name="Kuo R."/>
            <person name="Ohm R.A."/>
            <person name="Bhattacharya S.S."/>
            <person name="Shirouzu T."/>
            <person name="Yoshinaga Y."/>
            <person name="Martin F.M."/>
            <person name="Grigoriev I.V."/>
            <person name="Hibbett D.S."/>
        </authorList>
    </citation>
    <scope>NUCLEOTIDE SEQUENCE [LARGE SCALE GENOMIC DNA]</scope>
    <source>
        <strain evidence="2 3">CBS 109695</strain>
    </source>
</reference>
<feature type="non-terminal residue" evidence="2">
    <location>
        <position position="1"/>
    </location>
</feature>
<organism evidence="2 3">
    <name type="scientific">Athelia psychrophila</name>
    <dbReference type="NCBI Taxonomy" id="1759441"/>
    <lineage>
        <taxon>Eukaryota</taxon>
        <taxon>Fungi</taxon>
        <taxon>Dikarya</taxon>
        <taxon>Basidiomycota</taxon>
        <taxon>Agaricomycotina</taxon>
        <taxon>Agaricomycetes</taxon>
        <taxon>Agaricomycetidae</taxon>
        <taxon>Atheliales</taxon>
        <taxon>Atheliaceae</taxon>
        <taxon>Athelia</taxon>
    </lineage>
</organism>
<protein>
    <submittedName>
        <fullName evidence="2">P-loop containing nucleoside triphosphate hydrolase protein</fullName>
    </submittedName>
</protein>
<name>A0A166FLI6_9AGAM</name>
<dbReference type="PROSITE" id="PS00675">
    <property type="entry name" value="SIGMA54_INTERACT_1"/>
    <property type="match status" value="1"/>
</dbReference>
<dbReference type="GO" id="GO:0005525">
    <property type="term" value="F:GTP binding"/>
    <property type="evidence" value="ECO:0007669"/>
    <property type="project" value="InterPro"/>
</dbReference>
<dbReference type="Gene3D" id="3.40.50.300">
    <property type="entry name" value="P-loop containing nucleotide triphosphate hydrolases"/>
    <property type="match status" value="1"/>
</dbReference>
<dbReference type="GO" id="GO:0016787">
    <property type="term" value="F:hydrolase activity"/>
    <property type="evidence" value="ECO:0007669"/>
    <property type="project" value="UniProtKB-KW"/>
</dbReference>
<proteinExistence type="predicted"/>
<sequence length="198" mass="22107">NIILFGESGAGKSSLVDMIAGMDCAKTSDGAVGCTFQSTSYDVDLPDHSLIIWDTAGLNEGQKGNINFTEAAGNIYKLTYQLDGVNLLVYCVRSRITNNMVQNYNMFRAFCDDEVPIVLVITAMENCPDGDVWWASNIHHFEKEGIEVVDHACVSTLKGYGEGKYEAWRAEVQDMIAKHYLRTPWVMAKESWFVWAVT</sequence>
<evidence type="ECO:0000259" key="1">
    <source>
        <dbReference type="Pfam" id="PF01926"/>
    </source>
</evidence>
<accession>A0A166FLI6</accession>
<evidence type="ECO:0000313" key="3">
    <source>
        <dbReference type="Proteomes" id="UP000076532"/>
    </source>
</evidence>
<dbReference type="Proteomes" id="UP000076532">
    <property type="component" value="Unassembled WGS sequence"/>
</dbReference>
<gene>
    <name evidence="2" type="ORF">FIBSPDRAFT_693038</name>
</gene>
<dbReference type="InterPro" id="IPR025662">
    <property type="entry name" value="Sigma_54_int_dom_ATP-bd_1"/>
</dbReference>
<dbReference type="SUPFAM" id="SSF52540">
    <property type="entry name" value="P-loop containing nucleoside triphosphate hydrolases"/>
    <property type="match status" value="1"/>
</dbReference>
<dbReference type="CDD" id="cd00882">
    <property type="entry name" value="Ras_like_GTPase"/>
    <property type="match status" value="1"/>
</dbReference>
<dbReference type="InterPro" id="IPR027417">
    <property type="entry name" value="P-loop_NTPase"/>
</dbReference>
<feature type="domain" description="G" evidence="1">
    <location>
        <begin position="2"/>
        <end position="121"/>
    </location>
</feature>
<dbReference type="AlphaFoldDB" id="A0A166FLI6"/>
<keyword evidence="2" id="KW-0378">Hydrolase</keyword>
<dbReference type="InterPro" id="IPR006073">
    <property type="entry name" value="GTP-bd"/>
</dbReference>
<evidence type="ECO:0000313" key="2">
    <source>
        <dbReference type="EMBL" id="KZP16937.1"/>
    </source>
</evidence>
<dbReference type="Pfam" id="PF01926">
    <property type="entry name" value="MMR_HSR1"/>
    <property type="match status" value="1"/>
</dbReference>